<keyword evidence="3" id="KW-1185">Reference proteome</keyword>
<proteinExistence type="predicted"/>
<gene>
    <name evidence="2" type="ORF">ARMA_0605</name>
</gene>
<dbReference type="AlphaFoldDB" id="A0A0M8K796"/>
<dbReference type="InParanoid" id="A0A0M8K796"/>
<dbReference type="EMBL" id="BBZA01000035">
    <property type="protein sequence ID" value="GAP62182.1"/>
    <property type="molecule type" value="Genomic_DNA"/>
</dbReference>
<name>A0A0M8K796_9CHLR</name>
<reference evidence="3" key="2">
    <citation type="submission" date="2015-08" db="EMBL/GenBank/DDBJ databases">
        <title>Draft Genome Sequence of a Heterotrophic Facultative Anaerobic Bacterium Ardenticatena maritima Strain 110S.</title>
        <authorList>
            <person name="Kawaichi S."/>
            <person name="Yoshida T."/>
            <person name="Sako Y."/>
            <person name="Nakamura R."/>
        </authorList>
    </citation>
    <scope>NUCLEOTIDE SEQUENCE [LARGE SCALE GENOMIC DNA]</scope>
    <source>
        <strain evidence="3">110S</strain>
    </source>
</reference>
<sequence length="141" mass="16701">MLFLFRAVFHCRRLVLACAHLKEEGGAHMETCFICEEKQVEQPNPANAECSECGRYACYDHMIRVQRGEFLCLVCYENNEEFYREHRRLIQRPRYNVPRNPEEDPNKNRSYARPLEENNQSHQQEKGARGLLARLRARLGM</sequence>
<evidence type="ECO:0000256" key="1">
    <source>
        <dbReference type="SAM" id="MobiDB-lite"/>
    </source>
</evidence>
<reference evidence="2 3" key="1">
    <citation type="journal article" date="2015" name="Genome Announc.">
        <title>Draft Genome Sequence of a Heterotrophic Facultative Anaerobic Thermophilic Bacterium, Ardenticatena maritima Strain 110ST.</title>
        <authorList>
            <person name="Kawaichi S."/>
            <person name="Yoshida T."/>
            <person name="Sako Y."/>
            <person name="Nakamura R."/>
        </authorList>
    </citation>
    <scope>NUCLEOTIDE SEQUENCE [LARGE SCALE GENOMIC DNA]</scope>
    <source>
        <strain evidence="2 3">110S</strain>
    </source>
</reference>
<dbReference type="STRING" id="872965.SE16_09640"/>
<evidence type="ECO:0000313" key="2">
    <source>
        <dbReference type="EMBL" id="GAP62182.1"/>
    </source>
</evidence>
<comment type="caution">
    <text evidence="2">The sequence shown here is derived from an EMBL/GenBank/DDBJ whole genome shotgun (WGS) entry which is preliminary data.</text>
</comment>
<feature type="region of interest" description="Disordered" evidence="1">
    <location>
        <begin position="95"/>
        <end position="128"/>
    </location>
</feature>
<accession>A0A0M8K796</accession>
<dbReference type="Proteomes" id="UP000037784">
    <property type="component" value="Unassembled WGS sequence"/>
</dbReference>
<protein>
    <submittedName>
        <fullName evidence="2">Uncharacterized protein</fullName>
    </submittedName>
</protein>
<organism evidence="2 3">
    <name type="scientific">Ardenticatena maritima</name>
    <dbReference type="NCBI Taxonomy" id="872965"/>
    <lineage>
        <taxon>Bacteria</taxon>
        <taxon>Bacillati</taxon>
        <taxon>Chloroflexota</taxon>
        <taxon>Ardenticatenia</taxon>
        <taxon>Ardenticatenales</taxon>
        <taxon>Ardenticatenaceae</taxon>
        <taxon>Ardenticatena</taxon>
    </lineage>
</organism>
<evidence type="ECO:0000313" key="3">
    <source>
        <dbReference type="Proteomes" id="UP000037784"/>
    </source>
</evidence>